<evidence type="ECO:0000256" key="6">
    <source>
        <dbReference type="ARBA" id="ARBA00023134"/>
    </source>
</evidence>
<keyword evidence="3" id="KW-0479">Metal-binding</keyword>
<dbReference type="PANTHER" id="PTHR19136:SF81">
    <property type="entry name" value="MOLYBDENUM COFACTOR GUANYLYLTRANSFERASE"/>
    <property type="match status" value="1"/>
</dbReference>
<dbReference type="InterPro" id="IPR025877">
    <property type="entry name" value="MobA-like_NTP_Trfase"/>
</dbReference>
<dbReference type="Proteomes" id="UP000825123">
    <property type="component" value="Chromosome"/>
</dbReference>
<evidence type="ECO:0000313" key="9">
    <source>
        <dbReference type="EMBL" id="BCU69173.1"/>
    </source>
</evidence>
<feature type="domain" description="MobA-like NTP transferase" evidence="8">
    <location>
        <begin position="11"/>
        <end position="132"/>
    </location>
</feature>
<keyword evidence="4" id="KW-0547">Nucleotide-binding</keyword>
<evidence type="ECO:0000256" key="4">
    <source>
        <dbReference type="ARBA" id="ARBA00022741"/>
    </source>
</evidence>
<dbReference type="PANTHER" id="PTHR19136">
    <property type="entry name" value="MOLYBDENUM COFACTOR GUANYLYLTRANSFERASE"/>
    <property type="match status" value="1"/>
</dbReference>
<keyword evidence="7" id="KW-0501">Molybdenum cofactor biosynthesis</keyword>
<evidence type="ECO:0000256" key="7">
    <source>
        <dbReference type="ARBA" id="ARBA00023150"/>
    </source>
</evidence>
<dbReference type="CDD" id="cd02503">
    <property type="entry name" value="MobA"/>
    <property type="match status" value="1"/>
</dbReference>
<dbReference type="GO" id="GO:0016779">
    <property type="term" value="F:nucleotidyltransferase activity"/>
    <property type="evidence" value="ECO:0007669"/>
    <property type="project" value="TreeGrafter"/>
</dbReference>
<evidence type="ECO:0000313" key="10">
    <source>
        <dbReference type="Proteomes" id="UP000825123"/>
    </source>
</evidence>
<dbReference type="SUPFAM" id="SSF53448">
    <property type="entry name" value="Nucleotide-diphospho-sugar transferases"/>
    <property type="match status" value="1"/>
</dbReference>
<keyword evidence="10" id="KW-1185">Reference proteome</keyword>
<reference evidence="9 10" key="1">
    <citation type="submission" date="2021-04" db="EMBL/GenBank/DDBJ databases">
        <title>Complete genome sequence of Stygiolobus sp. KN-1.</title>
        <authorList>
            <person name="Nakamura K."/>
            <person name="Sakai H."/>
            <person name="Kurosawa N."/>
        </authorList>
    </citation>
    <scope>NUCLEOTIDE SEQUENCE [LARGE SCALE GENOMIC DNA]</scope>
    <source>
        <strain evidence="9 10">KN-1</strain>
    </source>
</reference>
<dbReference type="InterPro" id="IPR029044">
    <property type="entry name" value="Nucleotide-diphossugar_trans"/>
</dbReference>
<dbReference type="GO" id="GO:0005525">
    <property type="term" value="F:GTP binding"/>
    <property type="evidence" value="ECO:0007669"/>
    <property type="project" value="UniProtKB-KW"/>
</dbReference>
<dbReference type="GO" id="GO:0006777">
    <property type="term" value="P:Mo-molybdopterin cofactor biosynthetic process"/>
    <property type="evidence" value="ECO:0007669"/>
    <property type="project" value="UniProtKB-KW"/>
</dbReference>
<keyword evidence="2" id="KW-0808">Transferase</keyword>
<name>A0A8D5U4Y4_9CREN</name>
<evidence type="ECO:0000259" key="8">
    <source>
        <dbReference type="Pfam" id="PF12804"/>
    </source>
</evidence>
<dbReference type="GO" id="GO:0046872">
    <property type="term" value="F:metal ion binding"/>
    <property type="evidence" value="ECO:0007669"/>
    <property type="project" value="UniProtKB-KW"/>
</dbReference>
<protein>
    <submittedName>
        <fullName evidence="9">Molybdopterin-guanine dinucleotide biosynthesis protein A</fullName>
    </submittedName>
</protein>
<keyword evidence="6" id="KW-0342">GTP-binding</keyword>
<dbReference type="InterPro" id="IPR013482">
    <property type="entry name" value="Molybde_CF_guanTrfase"/>
</dbReference>
<keyword evidence="5" id="KW-0460">Magnesium</keyword>
<dbReference type="AlphaFoldDB" id="A0A8D5U4Y4"/>
<organism evidence="9 10">
    <name type="scientific">Stygiolobus caldivivus</name>
    <dbReference type="NCBI Taxonomy" id="2824673"/>
    <lineage>
        <taxon>Archaea</taxon>
        <taxon>Thermoproteota</taxon>
        <taxon>Thermoprotei</taxon>
        <taxon>Sulfolobales</taxon>
        <taxon>Sulfolobaceae</taxon>
        <taxon>Stygiolobus</taxon>
    </lineage>
</organism>
<evidence type="ECO:0000256" key="5">
    <source>
        <dbReference type="ARBA" id="ARBA00022842"/>
    </source>
</evidence>
<evidence type="ECO:0000256" key="3">
    <source>
        <dbReference type="ARBA" id="ARBA00022723"/>
    </source>
</evidence>
<dbReference type="KEGG" id="csty:KN1_04700"/>
<dbReference type="RefSeq" id="WP_221289230.1">
    <property type="nucleotide sequence ID" value="NZ_AP024597.1"/>
</dbReference>
<keyword evidence="1" id="KW-0963">Cytoplasm</keyword>
<dbReference type="Gene3D" id="3.90.550.10">
    <property type="entry name" value="Spore Coat Polysaccharide Biosynthesis Protein SpsA, Chain A"/>
    <property type="match status" value="1"/>
</dbReference>
<evidence type="ECO:0000256" key="2">
    <source>
        <dbReference type="ARBA" id="ARBA00022679"/>
    </source>
</evidence>
<proteinExistence type="predicted"/>
<dbReference type="GeneID" id="66162218"/>
<sequence>MSNYNSLYFDVIILAGGESKRFGEDKCEHEFNKKTFLQRVSEEFNEPIIVTSKIRNRVNGIQVIDNLRKGPVKGLELGLNYVSAGKVFVTGCDFPFVTSYLAQSLCNRGDYDITIVNVGKPQPLLACYNTNFLRENINNCKRMMDLLELGKKIYMVGTYELKINGINLLTVKNVNSWLDLNFSVNRIPSTESKLILTSL</sequence>
<gene>
    <name evidence="9" type="ORF">KN1_04700</name>
</gene>
<dbReference type="EMBL" id="AP024597">
    <property type="protein sequence ID" value="BCU69173.1"/>
    <property type="molecule type" value="Genomic_DNA"/>
</dbReference>
<evidence type="ECO:0000256" key="1">
    <source>
        <dbReference type="ARBA" id="ARBA00022490"/>
    </source>
</evidence>
<dbReference type="Pfam" id="PF12804">
    <property type="entry name" value="NTP_transf_3"/>
    <property type="match status" value="1"/>
</dbReference>
<accession>A0A8D5U4Y4</accession>